<organism evidence="1 2">
    <name type="scientific">Dorcoceras hygrometricum</name>
    <dbReference type="NCBI Taxonomy" id="472368"/>
    <lineage>
        <taxon>Eukaryota</taxon>
        <taxon>Viridiplantae</taxon>
        <taxon>Streptophyta</taxon>
        <taxon>Embryophyta</taxon>
        <taxon>Tracheophyta</taxon>
        <taxon>Spermatophyta</taxon>
        <taxon>Magnoliopsida</taxon>
        <taxon>eudicotyledons</taxon>
        <taxon>Gunneridae</taxon>
        <taxon>Pentapetalae</taxon>
        <taxon>asterids</taxon>
        <taxon>lamiids</taxon>
        <taxon>Lamiales</taxon>
        <taxon>Gesneriaceae</taxon>
        <taxon>Didymocarpoideae</taxon>
        <taxon>Trichosporeae</taxon>
        <taxon>Loxocarpinae</taxon>
        <taxon>Dorcoceras</taxon>
    </lineage>
</organism>
<sequence length="80" mass="8918">MSLMANTFDQAPEGLILHSKTVKKDSLNMIDFGQNFSMSITRLPRIHRLISNKSGDGFTKCGKGSRDICGSRRQDKLVMS</sequence>
<dbReference type="Proteomes" id="UP000250235">
    <property type="component" value="Unassembled WGS sequence"/>
</dbReference>
<dbReference type="EMBL" id="KV144446">
    <property type="protein sequence ID" value="KZT76189.1"/>
    <property type="molecule type" value="Genomic_DNA"/>
</dbReference>
<accession>A0A2Z6ZT79</accession>
<evidence type="ECO:0000313" key="1">
    <source>
        <dbReference type="EMBL" id="KZT76189.1"/>
    </source>
</evidence>
<reference evidence="1 2" key="1">
    <citation type="journal article" date="2015" name="Proc. Natl. Acad. Sci. U.S.A.">
        <title>The resurrection genome of Boea hygrometrica: A blueprint for survival of dehydration.</title>
        <authorList>
            <person name="Xiao L."/>
            <person name="Yang G."/>
            <person name="Zhang L."/>
            <person name="Yang X."/>
            <person name="Zhao S."/>
            <person name="Ji Z."/>
            <person name="Zhou Q."/>
            <person name="Hu M."/>
            <person name="Wang Y."/>
            <person name="Chen M."/>
            <person name="Xu Y."/>
            <person name="Jin H."/>
            <person name="Xiao X."/>
            <person name="Hu G."/>
            <person name="Bao F."/>
            <person name="Hu Y."/>
            <person name="Wan P."/>
            <person name="Li L."/>
            <person name="Deng X."/>
            <person name="Kuang T."/>
            <person name="Xiang C."/>
            <person name="Zhu J.K."/>
            <person name="Oliver M.J."/>
            <person name="He Y."/>
        </authorList>
    </citation>
    <scope>NUCLEOTIDE SEQUENCE [LARGE SCALE GENOMIC DNA]</scope>
    <source>
        <strain evidence="2">cv. XS01</strain>
    </source>
</reference>
<evidence type="ECO:0000313" key="2">
    <source>
        <dbReference type="Proteomes" id="UP000250235"/>
    </source>
</evidence>
<name>A0A2Z6ZT79_9LAMI</name>
<proteinExistence type="predicted"/>
<dbReference type="AlphaFoldDB" id="A0A2Z6ZT79"/>
<gene>
    <name evidence="1" type="ORF">F511_46786</name>
</gene>
<keyword evidence="2" id="KW-1185">Reference proteome</keyword>
<protein>
    <submittedName>
        <fullName evidence="1">Uncharacterized protein</fullName>
    </submittedName>
</protein>